<protein>
    <submittedName>
        <fullName evidence="6">Putative ABC transporter ATP-binding protein</fullName>
    </submittedName>
</protein>
<dbReference type="InterPro" id="IPR027417">
    <property type="entry name" value="P-loop_NTPase"/>
</dbReference>
<dbReference type="Gene3D" id="3.40.50.300">
    <property type="entry name" value="P-loop containing nucleotide triphosphate hydrolases"/>
    <property type="match status" value="2"/>
</dbReference>
<dbReference type="Pfam" id="PF00005">
    <property type="entry name" value="ABC_tran"/>
    <property type="match status" value="2"/>
</dbReference>
<dbReference type="PANTHER" id="PTHR43790:SF9">
    <property type="entry name" value="GALACTOFURANOSE TRANSPORTER ATP-BINDING PROTEIN YTFR"/>
    <property type="match status" value="1"/>
</dbReference>
<evidence type="ECO:0000256" key="2">
    <source>
        <dbReference type="ARBA" id="ARBA00022737"/>
    </source>
</evidence>
<dbReference type="GO" id="GO:0005524">
    <property type="term" value="F:ATP binding"/>
    <property type="evidence" value="ECO:0007669"/>
    <property type="project" value="UniProtKB-KW"/>
</dbReference>
<keyword evidence="3" id="KW-0547">Nucleotide-binding</keyword>
<dbReference type="EMBL" id="BAWF01000043">
    <property type="protein sequence ID" value="GAF47651.1"/>
    <property type="molecule type" value="Genomic_DNA"/>
</dbReference>
<dbReference type="SUPFAM" id="SSF52540">
    <property type="entry name" value="P-loop containing nucleoside triphosphate hydrolases"/>
    <property type="match status" value="2"/>
</dbReference>
<accession>X0Q9Q6</accession>
<gene>
    <name evidence="6" type="ORF">RW1_043_00860</name>
</gene>
<dbReference type="PROSITE" id="PS50893">
    <property type="entry name" value="ABC_TRANSPORTER_2"/>
    <property type="match status" value="2"/>
</dbReference>
<keyword evidence="2" id="KW-0677">Repeat</keyword>
<dbReference type="GO" id="GO:0016887">
    <property type="term" value="F:ATP hydrolysis activity"/>
    <property type="evidence" value="ECO:0007669"/>
    <property type="project" value="InterPro"/>
</dbReference>
<dbReference type="PANTHER" id="PTHR43790">
    <property type="entry name" value="CARBOHYDRATE TRANSPORT ATP-BINDING PROTEIN MG119-RELATED"/>
    <property type="match status" value="1"/>
</dbReference>
<dbReference type="PROSITE" id="PS00211">
    <property type="entry name" value="ABC_TRANSPORTER_1"/>
    <property type="match status" value="1"/>
</dbReference>
<proteinExistence type="predicted"/>
<evidence type="ECO:0000313" key="7">
    <source>
        <dbReference type="Proteomes" id="UP000019491"/>
    </source>
</evidence>
<dbReference type="InterPro" id="IPR017871">
    <property type="entry name" value="ABC_transporter-like_CS"/>
</dbReference>
<keyword evidence="1" id="KW-0813">Transport</keyword>
<feature type="domain" description="ABC transporter" evidence="5">
    <location>
        <begin position="279"/>
        <end position="521"/>
    </location>
</feature>
<dbReference type="Proteomes" id="UP000019491">
    <property type="component" value="Unassembled WGS sequence"/>
</dbReference>
<dbReference type="SMART" id="SM00382">
    <property type="entry name" value="AAA"/>
    <property type="match status" value="2"/>
</dbReference>
<comment type="caution">
    <text evidence="6">The sequence shown here is derived from an EMBL/GenBank/DDBJ whole genome shotgun (WGS) entry which is preliminary data.</text>
</comment>
<dbReference type="InterPro" id="IPR003593">
    <property type="entry name" value="AAA+_ATPase"/>
</dbReference>
<dbReference type="RefSeq" id="WP_052033446.1">
    <property type="nucleotide sequence ID" value="NZ_BAWF01000043.1"/>
</dbReference>
<dbReference type="InterPro" id="IPR003439">
    <property type="entry name" value="ABC_transporter-like_ATP-bd"/>
</dbReference>
<dbReference type="CDD" id="cd03216">
    <property type="entry name" value="ABC_Carb_Monos_I"/>
    <property type="match status" value="1"/>
</dbReference>
<reference evidence="6 7" key="1">
    <citation type="submission" date="2014-02" db="EMBL/GenBank/DDBJ databases">
        <title>Whole genome shotgun sequence of Rhodococcus wratislaviensis NBRC 100605.</title>
        <authorList>
            <person name="Hosoyama A."/>
            <person name="Tsuchikane K."/>
            <person name="Yoshida I."/>
            <person name="Ohji S."/>
            <person name="Ichikawa N."/>
            <person name="Yamazoe A."/>
            <person name="Fujita N."/>
        </authorList>
    </citation>
    <scope>NUCLEOTIDE SEQUENCE [LARGE SCALE GENOMIC DNA]</scope>
    <source>
        <strain evidence="6 7">NBRC 100605</strain>
    </source>
</reference>
<feature type="domain" description="ABC transporter" evidence="5">
    <location>
        <begin position="23"/>
        <end position="264"/>
    </location>
</feature>
<evidence type="ECO:0000256" key="3">
    <source>
        <dbReference type="ARBA" id="ARBA00022741"/>
    </source>
</evidence>
<dbReference type="AlphaFoldDB" id="X0Q9Q6"/>
<dbReference type="CDD" id="cd03215">
    <property type="entry name" value="ABC_Carb_Monos_II"/>
    <property type="match status" value="1"/>
</dbReference>
<evidence type="ECO:0000259" key="5">
    <source>
        <dbReference type="PROSITE" id="PS50893"/>
    </source>
</evidence>
<evidence type="ECO:0000256" key="1">
    <source>
        <dbReference type="ARBA" id="ARBA00022448"/>
    </source>
</evidence>
<organism evidence="6 7">
    <name type="scientific">Rhodococcus wratislaviensis NBRC 100605</name>
    <dbReference type="NCBI Taxonomy" id="1219028"/>
    <lineage>
        <taxon>Bacteria</taxon>
        <taxon>Bacillati</taxon>
        <taxon>Actinomycetota</taxon>
        <taxon>Actinomycetes</taxon>
        <taxon>Mycobacteriales</taxon>
        <taxon>Nocardiaceae</taxon>
        <taxon>Rhodococcus</taxon>
    </lineage>
</organism>
<dbReference type="OrthoDB" id="7757085at2"/>
<dbReference type="InterPro" id="IPR050107">
    <property type="entry name" value="ABC_carbohydrate_import_ATPase"/>
</dbReference>
<sequence>MSSTDVGVGVSGKGTARGSDSVLSVRDLSKTFPGQRALADFSMEIHAGEIHALVGHNGCGKSTLIKLITGFHTPDPGATAEFLGESVDLYDAGAPWRDHVHAIHQDLGLIPSMSVIDNIALEHGYLSRAGKISWKAERKRVEKLLRDFDSHVDPRELVDDLSRRDQAIVAIVRAVSGMSDDSSGLLILDEPTATLPEREVQVLFDAVRTAARRGCAVLFVSHRLADVLTICDRVTVLRDGNKVAERSVSGLTRDQLTELIVGNRSASAPNHSGSRFDRRQGNPVLKVQDIATEQLSPLSLTVRAGEIVGIAGLDGSGREDVTRVLSGITNPTGGTVSVGGESLRLGSIKHSLDAGIAMVPRERFPEGLVSSMTISENVTLPSMGDVVKRGRLSRRLEVDEADRWIESMDIRPRQPNKSVVELSGGNAQKVVMAKWMRTRPRVVLLEEPTAGVDVGAKRSIWSMLDGATRDGAAIVATSSDWEELAANCDRVLVLADGVVQAELHGQELTTDSIARNSMGQSLEKREDSNE</sequence>
<evidence type="ECO:0000256" key="4">
    <source>
        <dbReference type="ARBA" id="ARBA00022840"/>
    </source>
</evidence>
<name>X0Q9Q6_RHOWR</name>
<evidence type="ECO:0000313" key="6">
    <source>
        <dbReference type="EMBL" id="GAF47651.1"/>
    </source>
</evidence>
<keyword evidence="4 6" id="KW-0067">ATP-binding</keyword>
<keyword evidence="7" id="KW-1185">Reference proteome</keyword>